<gene>
    <name evidence="2" type="ORF">GQS65_17180</name>
</gene>
<feature type="domain" description="Transcription regulator PadR N-terminal" evidence="1">
    <location>
        <begin position="26"/>
        <end position="85"/>
    </location>
</feature>
<evidence type="ECO:0000259" key="1">
    <source>
        <dbReference type="Pfam" id="PF03551"/>
    </source>
</evidence>
<evidence type="ECO:0000313" key="3">
    <source>
        <dbReference type="Proteomes" id="UP000451471"/>
    </source>
</evidence>
<dbReference type="AlphaFoldDB" id="A0A6B0GMQ3"/>
<reference evidence="2 3" key="1">
    <citation type="submission" date="2019-12" db="EMBL/GenBank/DDBJ databases">
        <title>Halocatena pleomorpha gen. nov. sp. nov., an extremely halophilic archaeon of family Halobacteriaceae isolated from saltpan soil.</title>
        <authorList>
            <person name="Pal Y."/>
            <person name="Verma A."/>
            <person name="Krishnamurthi S."/>
            <person name="Kumar P."/>
        </authorList>
    </citation>
    <scope>NUCLEOTIDE SEQUENCE [LARGE SCALE GENOMIC DNA]</scope>
    <source>
        <strain evidence="2 3">JCM 16495</strain>
    </source>
</reference>
<comment type="caution">
    <text evidence="2">The sequence shown here is derived from an EMBL/GenBank/DDBJ whole genome shotgun (WGS) entry which is preliminary data.</text>
</comment>
<dbReference type="Pfam" id="PF03551">
    <property type="entry name" value="PadR"/>
    <property type="match status" value="1"/>
</dbReference>
<dbReference type="InterPro" id="IPR005149">
    <property type="entry name" value="Tscrpt_reg_PadR_N"/>
</dbReference>
<dbReference type="RefSeq" id="WP_158205858.1">
    <property type="nucleotide sequence ID" value="NZ_WSZK01000031.1"/>
</dbReference>
<sequence>MSSEYRALNCSQRDFLTALGRINGPDVSGQDIKREAERLRGSEVTHGALYPNLRALVDAGLVDRGELNRRTNWYALTEDGRRVLKQVATVQREAAGYLALADGGRENTTEEGR</sequence>
<keyword evidence="3" id="KW-1185">Reference proteome</keyword>
<dbReference type="SUPFAM" id="SSF46785">
    <property type="entry name" value="Winged helix' DNA-binding domain"/>
    <property type="match status" value="1"/>
</dbReference>
<name>A0A6B0GMQ3_9EURY</name>
<dbReference type="EMBL" id="WSZK01000031">
    <property type="protein sequence ID" value="MWG36196.1"/>
    <property type="molecule type" value="Genomic_DNA"/>
</dbReference>
<organism evidence="2 3">
    <name type="scientific">Halomarina oriensis</name>
    <dbReference type="NCBI Taxonomy" id="671145"/>
    <lineage>
        <taxon>Archaea</taxon>
        <taxon>Methanobacteriati</taxon>
        <taxon>Methanobacteriota</taxon>
        <taxon>Stenosarchaea group</taxon>
        <taxon>Halobacteria</taxon>
        <taxon>Halobacteriales</taxon>
        <taxon>Natronomonadaceae</taxon>
        <taxon>Halomarina</taxon>
    </lineage>
</organism>
<protein>
    <submittedName>
        <fullName evidence="2">PadR family transcriptional regulator</fullName>
    </submittedName>
</protein>
<evidence type="ECO:0000313" key="2">
    <source>
        <dbReference type="EMBL" id="MWG36196.1"/>
    </source>
</evidence>
<dbReference type="OrthoDB" id="190025at2157"/>
<dbReference type="Proteomes" id="UP000451471">
    <property type="component" value="Unassembled WGS sequence"/>
</dbReference>
<proteinExistence type="predicted"/>
<dbReference type="Gene3D" id="1.10.10.10">
    <property type="entry name" value="Winged helix-like DNA-binding domain superfamily/Winged helix DNA-binding domain"/>
    <property type="match status" value="1"/>
</dbReference>
<accession>A0A6B0GMQ3</accession>
<dbReference type="InterPro" id="IPR036388">
    <property type="entry name" value="WH-like_DNA-bd_sf"/>
</dbReference>
<dbReference type="InterPro" id="IPR036390">
    <property type="entry name" value="WH_DNA-bd_sf"/>
</dbReference>